<accession>A0A7W9BBK9</accession>
<dbReference type="EMBL" id="JACIJK010000002">
    <property type="protein sequence ID" value="MBB5714182.1"/>
    <property type="molecule type" value="Genomic_DNA"/>
</dbReference>
<name>A0A7W9BBK9_9SPHN</name>
<evidence type="ECO:0000313" key="2">
    <source>
        <dbReference type="EMBL" id="MBB5714182.1"/>
    </source>
</evidence>
<feature type="compositionally biased region" description="Low complexity" evidence="1">
    <location>
        <begin position="119"/>
        <end position="129"/>
    </location>
</feature>
<proteinExistence type="predicted"/>
<organism evidence="2 3">
    <name type="scientific">Sphingomonas aerophila</name>
    <dbReference type="NCBI Taxonomy" id="1344948"/>
    <lineage>
        <taxon>Bacteria</taxon>
        <taxon>Pseudomonadati</taxon>
        <taxon>Pseudomonadota</taxon>
        <taxon>Alphaproteobacteria</taxon>
        <taxon>Sphingomonadales</taxon>
        <taxon>Sphingomonadaceae</taxon>
        <taxon>Sphingomonas</taxon>
    </lineage>
</organism>
<protein>
    <recommendedName>
        <fullName evidence="4">DUF2946 domain-containing protein</fullName>
    </recommendedName>
</protein>
<gene>
    <name evidence="2" type="ORF">FHS94_001005</name>
</gene>
<evidence type="ECO:0008006" key="4">
    <source>
        <dbReference type="Google" id="ProtNLM"/>
    </source>
</evidence>
<feature type="region of interest" description="Disordered" evidence="1">
    <location>
        <begin position="117"/>
        <end position="137"/>
    </location>
</feature>
<evidence type="ECO:0000313" key="3">
    <source>
        <dbReference type="Proteomes" id="UP000546200"/>
    </source>
</evidence>
<dbReference type="Proteomes" id="UP000546200">
    <property type="component" value="Unassembled WGS sequence"/>
</dbReference>
<evidence type="ECO:0000256" key="1">
    <source>
        <dbReference type="SAM" id="MobiDB-lite"/>
    </source>
</evidence>
<keyword evidence="3" id="KW-1185">Reference proteome</keyword>
<comment type="caution">
    <text evidence="2">The sequence shown here is derived from an EMBL/GenBank/DDBJ whole genome shotgun (WGS) entry which is preliminary data.</text>
</comment>
<sequence length="137" mass="14568">MLAVRSLLAQRHFAILLCVATLLLKVVVPSGYMIDSDHGRFAITICPGVEPSSVTMEMPGLHDHMPDHGNSKDHGKVEMPCAFSGLTAPSLAGADPLLLAAAIVFIVRTAFRTAVDTEPTGPGLHLRPPLRGPPRNT</sequence>
<dbReference type="AlphaFoldDB" id="A0A7W9BBK9"/>
<reference evidence="2 3" key="1">
    <citation type="submission" date="2020-08" db="EMBL/GenBank/DDBJ databases">
        <title>Genomic Encyclopedia of Type Strains, Phase IV (KMG-IV): sequencing the most valuable type-strain genomes for metagenomic binning, comparative biology and taxonomic classification.</title>
        <authorList>
            <person name="Goeker M."/>
        </authorList>
    </citation>
    <scope>NUCLEOTIDE SEQUENCE [LARGE SCALE GENOMIC DNA]</scope>
    <source>
        <strain evidence="2 3">DSM 100044</strain>
    </source>
</reference>